<organism evidence="8 9">
    <name type="scientific">Calycina marina</name>
    <dbReference type="NCBI Taxonomy" id="1763456"/>
    <lineage>
        <taxon>Eukaryota</taxon>
        <taxon>Fungi</taxon>
        <taxon>Dikarya</taxon>
        <taxon>Ascomycota</taxon>
        <taxon>Pezizomycotina</taxon>
        <taxon>Leotiomycetes</taxon>
        <taxon>Helotiales</taxon>
        <taxon>Pezizellaceae</taxon>
        <taxon>Calycina</taxon>
    </lineage>
</organism>
<feature type="transmembrane region" description="Helical" evidence="6">
    <location>
        <begin position="402"/>
        <end position="421"/>
    </location>
</feature>
<feature type="transmembrane region" description="Helical" evidence="6">
    <location>
        <begin position="114"/>
        <end position="137"/>
    </location>
</feature>
<dbReference type="InterPro" id="IPR036259">
    <property type="entry name" value="MFS_trans_sf"/>
</dbReference>
<dbReference type="Gene3D" id="1.20.1250.20">
    <property type="entry name" value="MFS general substrate transporter like domains"/>
    <property type="match status" value="2"/>
</dbReference>
<evidence type="ECO:0000313" key="8">
    <source>
        <dbReference type="EMBL" id="KAG9246350.1"/>
    </source>
</evidence>
<comment type="caution">
    <text evidence="8">The sequence shown here is derived from an EMBL/GenBank/DDBJ whole genome shotgun (WGS) entry which is preliminary data.</text>
</comment>
<feature type="transmembrane region" description="Helical" evidence="6">
    <location>
        <begin position="377"/>
        <end position="396"/>
    </location>
</feature>
<keyword evidence="9" id="KW-1185">Reference proteome</keyword>
<dbReference type="Pfam" id="PF07690">
    <property type="entry name" value="MFS_1"/>
    <property type="match status" value="1"/>
</dbReference>
<feature type="transmembrane region" description="Helical" evidence="6">
    <location>
        <begin position="274"/>
        <end position="293"/>
    </location>
</feature>
<dbReference type="OrthoDB" id="2985014at2759"/>
<feature type="transmembrane region" description="Helical" evidence="6">
    <location>
        <begin position="483"/>
        <end position="503"/>
    </location>
</feature>
<feature type="transmembrane region" description="Helical" evidence="6">
    <location>
        <begin position="314"/>
        <end position="336"/>
    </location>
</feature>
<evidence type="ECO:0000259" key="7">
    <source>
        <dbReference type="PROSITE" id="PS50850"/>
    </source>
</evidence>
<evidence type="ECO:0000256" key="6">
    <source>
        <dbReference type="SAM" id="Phobius"/>
    </source>
</evidence>
<feature type="transmembrane region" description="Helical" evidence="6">
    <location>
        <begin position="206"/>
        <end position="224"/>
    </location>
</feature>
<sequence>MAAVDDNNAGIKSIIPQQPLDNLDNANRDRDPNQRPKCFSSTLQECLFVLTATTSLAMGTLLNGACSVITAPMAITLDMTTAQITWVQASSALTSGAFLLFFAKVADTFGRRPLLIFAMGAFAACALVAGFATNAMYMDVFCGLMGLWAAAAVPPAIGILGAAYERPSKRKNRAFACFSAGNPIGFVFGSILSGAAAQIFNWRASFYLLAIIYGVLFVAAIWTVPETQGQKERLSWDAIKRFDVFGVLLSIAGISFFCAGLTEAGDASDGWSTPYVIVLLVLGLLLIGAFIAWEGYCRFPLMPLRIWRDRNFSLINIVVLLGFMSFTSSNFWLSLYMQDVLKYSPLMVAVHLLPQCIAGVLVNVVAALILHRINNKLLCGIGALAYVAASLLLALSKGNSSYWASILPSLCLAVIGADLQFNVANMYVMSSLPPAQQSLAGGIFNTVTKIWTAVGLGITSSIYQAESIGTLAIQTDAKPYFMAFWFCVASAGAGCFVVPFLTIGTQGNGTGTSVAGLNEDDGDLKNEVEKGPISATEEPAEQQFQDKKLDKGLA</sequence>
<evidence type="ECO:0000256" key="4">
    <source>
        <dbReference type="ARBA" id="ARBA00023136"/>
    </source>
</evidence>
<dbReference type="PANTHER" id="PTHR42718:SF23">
    <property type="entry name" value="MAJOR FACILITATOR SUPERFAMILY (MFS) PROFILE DOMAIN-CONTAINING PROTEIN"/>
    <property type="match status" value="1"/>
</dbReference>
<feature type="transmembrane region" description="Helical" evidence="6">
    <location>
        <begin position="83"/>
        <end position="102"/>
    </location>
</feature>
<dbReference type="GO" id="GO:0022857">
    <property type="term" value="F:transmembrane transporter activity"/>
    <property type="evidence" value="ECO:0007669"/>
    <property type="project" value="InterPro"/>
</dbReference>
<keyword evidence="3 6" id="KW-1133">Transmembrane helix</keyword>
<evidence type="ECO:0000256" key="2">
    <source>
        <dbReference type="ARBA" id="ARBA00022692"/>
    </source>
</evidence>
<keyword evidence="2 6" id="KW-0812">Transmembrane</keyword>
<feature type="transmembrane region" description="Helical" evidence="6">
    <location>
        <begin position="175"/>
        <end position="200"/>
    </location>
</feature>
<comment type="subcellular location">
    <subcellularLocation>
        <location evidence="1">Membrane</location>
        <topology evidence="1">Multi-pass membrane protein</topology>
    </subcellularLocation>
</comment>
<dbReference type="InterPro" id="IPR020846">
    <property type="entry name" value="MFS_dom"/>
</dbReference>
<dbReference type="GO" id="GO:0016020">
    <property type="term" value="C:membrane"/>
    <property type="evidence" value="ECO:0007669"/>
    <property type="project" value="UniProtKB-SubCell"/>
</dbReference>
<evidence type="ECO:0000256" key="5">
    <source>
        <dbReference type="SAM" id="MobiDB-lite"/>
    </source>
</evidence>
<dbReference type="Proteomes" id="UP000887226">
    <property type="component" value="Unassembled WGS sequence"/>
</dbReference>
<dbReference type="PROSITE" id="PS50850">
    <property type="entry name" value="MFS"/>
    <property type="match status" value="1"/>
</dbReference>
<dbReference type="AlphaFoldDB" id="A0A9P7Z7E6"/>
<dbReference type="PANTHER" id="PTHR42718">
    <property type="entry name" value="MAJOR FACILITATOR SUPERFAMILY MULTIDRUG TRANSPORTER MFSC"/>
    <property type="match status" value="1"/>
</dbReference>
<feature type="transmembrane region" description="Helical" evidence="6">
    <location>
        <begin position="47"/>
        <end position="71"/>
    </location>
</feature>
<proteinExistence type="predicted"/>
<name>A0A9P7Z7E6_9HELO</name>
<accession>A0A9P7Z7E6</accession>
<evidence type="ECO:0000256" key="1">
    <source>
        <dbReference type="ARBA" id="ARBA00004141"/>
    </source>
</evidence>
<gene>
    <name evidence="8" type="ORF">BJ878DRAFT_293655</name>
</gene>
<feature type="region of interest" description="Disordered" evidence="5">
    <location>
        <begin position="512"/>
        <end position="554"/>
    </location>
</feature>
<feature type="transmembrane region" description="Helical" evidence="6">
    <location>
        <begin position="348"/>
        <end position="370"/>
    </location>
</feature>
<keyword evidence="4 6" id="KW-0472">Membrane</keyword>
<feature type="transmembrane region" description="Helical" evidence="6">
    <location>
        <begin position="442"/>
        <end position="463"/>
    </location>
</feature>
<feature type="transmembrane region" description="Helical" evidence="6">
    <location>
        <begin position="143"/>
        <end position="163"/>
    </location>
</feature>
<protein>
    <submittedName>
        <fullName evidence="8">Major facilitator superfamily protein</fullName>
    </submittedName>
</protein>
<feature type="domain" description="Major facilitator superfamily (MFS) profile" evidence="7">
    <location>
        <begin position="47"/>
        <end position="506"/>
    </location>
</feature>
<feature type="compositionally biased region" description="Basic and acidic residues" evidence="5">
    <location>
        <begin position="544"/>
        <end position="554"/>
    </location>
</feature>
<dbReference type="SUPFAM" id="SSF103473">
    <property type="entry name" value="MFS general substrate transporter"/>
    <property type="match status" value="1"/>
</dbReference>
<dbReference type="EMBL" id="MU253808">
    <property type="protein sequence ID" value="KAG9246350.1"/>
    <property type="molecule type" value="Genomic_DNA"/>
</dbReference>
<feature type="transmembrane region" description="Helical" evidence="6">
    <location>
        <begin position="244"/>
        <end position="262"/>
    </location>
</feature>
<reference evidence="8" key="1">
    <citation type="journal article" date="2021" name="IMA Fungus">
        <title>Genomic characterization of three marine fungi, including Emericellopsis atlantica sp. nov. with signatures of a generalist lifestyle and marine biomass degradation.</title>
        <authorList>
            <person name="Hagestad O.C."/>
            <person name="Hou L."/>
            <person name="Andersen J.H."/>
            <person name="Hansen E.H."/>
            <person name="Altermark B."/>
            <person name="Li C."/>
            <person name="Kuhnert E."/>
            <person name="Cox R.J."/>
            <person name="Crous P.W."/>
            <person name="Spatafora J.W."/>
            <person name="Lail K."/>
            <person name="Amirebrahimi M."/>
            <person name="Lipzen A."/>
            <person name="Pangilinan J."/>
            <person name="Andreopoulos W."/>
            <person name="Hayes R.D."/>
            <person name="Ng V."/>
            <person name="Grigoriev I.V."/>
            <person name="Jackson S.A."/>
            <person name="Sutton T.D.S."/>
            <person name="Dobson A.D.W."/>
            <person name="Rama T."/>
        </authorList>
    </citation>
    <scope>NUCLEOTIDE SEQUENCE</scope>
    <source>
        <strain evidence="8">TRa3180A</strain>
    </source>
</reference>
<evidence type="ECO:0000313" key="9">
    <source>
        <dbReference type="Proteomes" id="UP000887226"/>
    </source>
</evidence>
<dbReference type="InterPro" id="IPR011701">
    <property type="entry name" value="MFS"/>
</dbReference>
<evidence type="ECO:0000256" key="3">
    <source>
        <dbReference type="ARBA" id="ARBA00022989"/>
    </source>
</evidence>